<dbReference type="EMBL" id="BMLN01000005">
    <property type="protein sequence ID" value="GGO00309.1"/>
    <property type="molecule type" value="Genomic_DNA"/>
</dbReference>
<keyword evidence="2" id="KW-1185">Reference proteome</keyword>
<gene>
    <name evidence="1" type="ORF">GCM10010969_21370</name>
</gene>
<comment type="caution">
    <text evidence="1">The sequence shown here is derived from an EMBL/GenBank/DDBJ whole genome shotgun (WGS) entry which is preliminary data.</text>
</comment>
<proteinExistence type="predicted"/>
<evidence type="ECO:0000313" key="2">
    <source>
        <dbReference type="Proteomes" id="UP000606653"/>
    </source>
</evidence>
<dbReference type="Proteomes" id="UP000606653">
    <property type="component" value="Unassembled WGS sequence"/>
</dbReference>
<reference evidence="2" key="1">
    <citation type="journal article" date="2019" name="Int. J. Syst. Evol. Microbiol.">
        <title>The Global Catalogue of Microorganisms (GCM) 10K type strain sequencing project: providing services to taxonomists for standard genome sequencing and annotation.</title>
        <authorList>
            <consortium name="The Broad Institute Genomics Platform"/>
            <consortium name="The Broad Institute Genome Sequencing Center for Infectious Disease"/>
            <person name="Wu L."/>
            <person name="Ma J."/>
        </authorList>
    </citation>
    <scope>NUCLEOTIDE SEQUENCE [LARGE SCALE GENOMIC DNA]</scope>
    <source>
        <strain evidence="2">CGMCC 1.6964</strain>
    </source>
</reference>
<sequence length="39" mass="4582">MPNIIRFFIYYETLSDDTQAALIEGEFGMSEEGYEDWCP</sequence>
<protein>
    <submittedName>
        <fullName evidence="1">Uncharacterized protein</fullName>
    </submittedName>
</protein>
<evidence type="ECO:0000313" key="1">
    <source>
        <dbReference type="EMBL" id="GGO00309.1"/>
    </source>
</evidence>
<name>A0ABQ2L2E1_9BACL</name>
<organism evidence="1 2">
    <name type="scientific">Saccharibacillus kuerlensis</name>
    <dbReference type="NCBI Taxonomy" id="459527"/>
    <lineage>
        <taxon>Bacteria</taxon>
        <taxon>Bacillati</taxon>
        <taxon>Bacillota</taxon>
        <taxon>Bacilli</taxon>
        <taxon>Bacillales</taxon>
        <taxon>Paenibacillaceae</taxon>
        <taxon>Saccharibacillus</taxon>
    </lineage>
</organism>
<accession>A0ABQ2L2E1</accession>